<evidence type="ECO:0000256" key="6">
    <source>
        <dbReference type="ARBA" id="ARBA00023295"/>
    </source>
</evidence>
<feature type="domain" description="Glycoside hydrolase family 3 C-terminal" evidence="8">
    <location>
        <begin position="485"/>
        <end position="703"/>
    </location>
</feature>
<keyword evidence="4" id="KW-0732">Signal</keyword>
<evidence type="ECO:0000256" key="3">
    <source>
        <dbReference type="ARBA" id="ARBA00012744"/>
    </source>
</evidence>
<dbReference type="PANTHER" id="PTHR30620">
    <property type="entry name" value="PERIPLASMIC BETA-GLUCOSIDASE-RELATED"/>
    <property type="match status" value="1"/>
</dbReference>
<evidence type="ECO:0000313" key="10">
    <source>
        <dbReference type="Proteomes" id="UP001595530"/>
    </source>
</evidence>
<dbReference type="Gene3D" id="3.40.50.1700">
    <property type="entry name" value="Glycoside hydrolase family 3 C-terminal domain"/>
    <property type="match status" value="1"/>
</dbReference>
<dbReference type="Pfam" id="PF00933">
    <property type="entry name" value="Glyco_hydro_3"/>
    <property type="match status" value="1"/>
</dbReference>
<comment type="similarity">
    <text evidence="2">Belongs to the glycosyl hydrolase 3 family.</text>
</comment>
<evidence type="ECO:0000256" key="5">
    <source>
        <dbReference type="ARBA" id="ARBA00022801"/>
    </source>
</evidence>
<dbReference type="Pfam" id="PF01915">
    <property type="entry name" value="Glyco_hydro_3_C"/>
    <property type="match status" value="1"/>
</dbReference>
<comment type="catalytic activity">
    <reaction evidence="1">
        <text>Hydrolysis of terminal, non-reducing beta-D-glucosyl residues with release of beta-D-glucose.</text>
        <dbReference type="EC" id="3.2.1.21"/>
    </reaction>
</comment>
<organism evidence="9 10">
    <name type="scientific">Undibacterium arcticum</name>
    <dbReference type="NCBI Taxonomy" id="1762892"/>
    <lineage>
        <taxon>Bacteria</taxon>
        <taxon>Pseudomonadati</taxon>
        <taxon>Pseudomonadota</taxon>
        <taxon>Betaproteobacteria</taxon>
        <taxon>Burkholderiales</taxon>
        <taxon>Oxalobacteraceae</taxon>
        <taxon>Undibacterium</taxon>
    </lineage>
</organism>
<evidence type="ECO:0000313" key="9">
    <source>
        <dbReference type="EMBL" id="MFC3109956.1"/>
    </source>
</evidence>
<dbReference type="InterPro" id="IPR001764">
    <property type="entry name" value="Glyco_hydro_3_N"/>
</dbReference>
<dbReference type="GO" id="GO:0016787">
    <property type="term" value="F:hydrolase activity"/>
    <property type="evidence" value="ECO:0007669"/>
    <property type="project" value="UniProtKB-KW"/>
</dbReference>
<dbReference type="Proteomes" id="UP001595530">
    <property type="component" value="Unassembled WGS sequence"/>
</dbReference>
<name>A0ABV7F6P6_9BURK</name>
<dbReference type="EMBL" id="JBHRTP010000061">
    <property type="protein sequence ID" value="MFC3109956.1"/>
    <property type="molecule type" value="Genomic_DNA"/>
</dbReference>
<dbReference type="SUPFAM" id="SSF51445">
    <property type="entry name" value="(Trans)glycosidases"/>
    <property type="match status" value="1"/>
</dbReference>
<dbReference type="PRINTS" id="PR00133">
    <property type="entry name" value="GLHYDRLASE3"/>
</dbReference>
<dbReference type="InterPro" id="IPR036881">
    <property type="entry name" value="Glyco_hydro_3_C_sf"/>
</dbReference>
<accession>A0ABV7F6P6</accession>
<dbReference type="InterPro" id="IPR036962">
    <property type="entry name" value="Glyco_hydro_3_N_sf"/>
</dbReference>
<sequence length="703" mass="75137">MKSTSGPLFTARPITLGVSALIGSLMLSACGGGADSIPQPLIEARTKGVLQVDGATFRDLNGNGKLDPYEDWRVPVAQRVEDLVGRMTLEEKAGMMMIDTLNPDAGGVVSPTAIDYVKTQKMTRFIFRSTVTANPVNAAGGGGFGGAQVTPTEAAQFMNAMQEMAEGTRLGIPALFKSNARNHYDRAARAGVNEPAGSFSEWPKEPGLAATRDMDLIKDFSQTVGAEFKAIGLRGLYGYMADLSTEPRWFRIHETFSEDADLNAQIVTTLVKNLQGGPLSPSSNVAMTMKHFPGGGPQEGGGDPHYAFGKNQVYPAGRLGDHIKPFKAAIDAGVAAIMPYYGVPINLTYEGVTYDQIGMSFSKQIVTDLLRGKLGFTGYVNSDTGIINDRAWGIEDKTIPERMAIAITAGTDVMSGYHTNVTITDLVKAGKIAETRINESARRLLTEQFKLGLFEDPYVDASKAAGIVGNDTFRAKAALAQRKSIVLLQNQNNTLPLATPSATKPVKLYTMGMNAAVVGDKQYGYTVVTGDYDASKGQTRPAVPADTDYAVIRVEVTNVLPKDYVPKAGEFNLQFGGALPEELNSLSFTTMAAARSWKISPSLKDIQAVMNTVGAKKTVLNVYFRQPFVLDDASGLKQAGGILAGFGVSDAALMDVLTGKFKPQGKMPFALANNLDAVINNDPDAPGYAAKDTLFPFGFGLSY</sequence>
<dbReference type="Gene3D" id="3.20.20.300">
    <property type="entry name" value="Glycoside hydrolase, family 3, N-terminal domain"/>
    <property type="match status" value="1"/>
</dbReference>
<dbReference type="InterPro" id="IPR017853">
    <property type="entry name" value="GH"/>
</dbReference>
<evidence type="ECO:0000259" key="7">
    <source>
        <dbReference type="Pfam" id="PF00933"/>
    </source>
</evidence>
<keyword evidence="5 9" id="KW-0378">Hydrolase</keyword>
<dbReference type="InterPro" id="IPR002772">
    <property type="entry name" value="Glyco_hydro_3_C"/>
</dbReference>
<feature type="domain" description="Glycoside hydrolase family 3 N-terminal" evidence="7">
    <location>
        <begin position="149"/>
        <end position="446"/>
    </location>
</feature>
<evidence type="ECO:0000256" key="2">
    <source>
        <dbReference type="ARBA" id="ARBA00005336"/>
    </source>
</evidence>
<comment type="caution">
    <text evidence="9">The sequence shown here is derived from an EMBL/GenBank/DDBJ whole genome shotgun (WGS) entry which is preliminary data.</text>
</comment>
<evidence type="ECO:0000256" key="1">
    <source>
        <dbReference type="ARBA" id="ARBA00000448"/>
    </source>
</evidence>
<dbReference type="SUPFAM" id="SSF52279">
    <property type="entry name" value="Beta-D-glucan exohydrolase, C-terminal domain"/>
    <property type="match status" value="1"/>
</dbReference>
<gene>
    <name evidence="9" type="ORF">ACFOFO_18630</name>
</gene>
<reference evidence="10" key="1">
    <citation type="journal article" date="2019" name="Int. J. Syst. Evol. Microbiol.">
        <title>The Global Catalogue of Microorganisms (GCM) 10K type strain sequencing project: providing services to taxonomists for standard genome sequencing and annotation.</title>
        <authorList>
            <consortium name="The Broad Institute Genomics Platform"/>
            <consortium name="The Broad Institute Genome Sequencing Center for Infectious Disease"/>
            <person name="Wu L."/>
            <person name="Ma J."/>
        </authorList>
    </citation>
    <scope>NUCLEOTIDE SEQUENCE [LARGE SCALE GENOMIC DNA]</scope>
    <source>
        <strain evidence="10">KCTC 42986</strain>
    </source>
</reference>
<dbReference type="PANTHER" id="PTHR30620:SF16">
    <property type="entry name" value="LYSOSOMAL BETA GLUCOSIDASE"/>
    <property type="match status" value="1"/>
</dbReference>
<keyword evidence="6" id="KW-0326">Glycosidase</keyword>
<dbReference type="PROSITE" id="PS51257">
    <property type="entry name" value="PROKAR_LIPOPROTEIN"/>
    <property type="match status" value="1"/>
</dbReference>
<dbReference type="InterPro" id="IPR051915">
    <property type="entry name" value="Cellulose_Degrad_GH3"/>
</dbReference>
<protein>
    <recommendedName>
        <fullName evidence="3">beta-glucosidase</fullName>
        <ecNumber evidence="3">3.2.1.21</ecNumber>
    </recommendedName>
</protein>
<keyword evidence="10" id="KW-1185">Reference proteome</keyword>
<dbReference type="RefSeq" id="WP_390332360.1">
    <property type="nucleotide sequence ID" value="NZ_JBHRTP010000061.1"/>
</dbReference>
<proteinExistence type="inferred from homology"/>
<dbReference type="EC" id="3.2.1.21" evidence="3"/>
<evidence type="ECO:0000256" key="4">
    <source>
        <dbReference type="ARBA" id="ARBA00022729"/>
    </source>
</evidence>
<evidence type="ECO:0000259" key="8">
    <source>
        <dbReference type="Pfam" id="PF01915"/>
    </source>
</evidence>